<dbReference type="InterPro" id="IPR029061">
    <property type="entry name" value="THDP-binding"/>
</dbReference>
<feature type="domain" description="Thiamine pyrophosphate enzyme central" evidence="3">
    <location>
        <begin position="193"/>
        <end position="280"/>
    </location>
</feature>
<comment type="similarity">
    <text evidence="1">Belongs to the TPP enzyme family.</text>
</comment>
<evidence type="ECO:0000256" key="2">
    <source>
        <dbReference type="ARBA" id="ARBA00023052"/>
    </source>
</evidence>
<keyword evidence="2" id="KW-0786">Thiamine pyrophosphate</keyword>
<dbReference type="Proteomes" id="UP001168821">
    <property type="component" value="Unassembled WGS sequence"/>
</dbReference>
<dbReference type="SUPFAM" id="SSF52467">
    <property type="entry name" value="DHS-like NAD/FAD-binding domain"/>
    <property type="match status" value="1"/>
</dbReference>
<dbReference type="Pfam" id="PF00205">
    <property type="entry name" value="TPP_enzyme_M"/>
    <property type="match status" value="1"/>
</dbReference>
<dbReference type="Pfam" id="PF02776">
    <property type="entry name" value="TPP_enzyme_N"/>
    <property type="match status" value="1"/>
</dbReference>
<evidence type="ECO:0000313" key="6">
    <source>
        <dbReference type="Proteomes" id="UP001168821"/>
    </source>
</evidence>
<protein>
    <recommendedName>
        <fullName evidence="7">Acetolactate synthase</fullName>
    </recommendedName>
</protein>
<evidence type="ECO:0000259" key="3">
    <source>
        <dbReference type="Pfam" id="PF00205"/>
    </source>
</evidence>
<dbReference type="FunFam" id="3.40.50.970:FF:000007">
    <property type="entry name" value="Acetolactate synthase"/>
    <property type="match status" value="1"/>
</dbReference>
<dbReference type="GO" id="GO:0030976">
    <property type="term" value="F:thiamine pyrophosphate binding"/>
    <property type="evidence" value="ECO:0007669"/>
    <property type="project" value="InterPro"/>
</dbReference>
<dbReference type="GO" id="GO:0005948">
    <property type="term" value="C:acetolactate synthase complex"/>
    <property type="evidence" value="ECO:0007669"/>
    <property type="project" value="TreeGrafter"/>
</dbReference>
<comment type="caution">
    <text evidence="5">The sequence shown here is derived from an EMBL/GenBank/DDBJ whole genome shotgun (WGS) entry which is preliminary data.</text>
</comment>
<dbReference type="SUPFAM" id="SSF52518">
    <property type="entry name" value="Thiamin diphosphate-binding fold (THDP-binding)"/>
    <property type="match status" value="1"/>
</dbReference>
<dbReference type="GO" id="GO:0003984">
    <property type="term" value="F:acetolactate synthase activity"/>
    <property type="evidence" value="ECO:0007669"/>
    <property type="project" value="TreeGrafter"/>
</dbReference>
<dbReference type="PANTHER" id="PTHR18968:SF129">
    <property type="entry name" value="ACETOLACTATE SYNTHASE"/>
    <property type="match status" value="1"/>
</dbReference>
<dbReference type="Gene3D" id="3.40.50.970">
    <property type="match status" value="1"/>
</dbReference>
<evidence type="ECO:0000256" key="1">
    <source>
        <dbReference type="ARBA" id="ARBA00007812"/>
    </source>
</evidence>
<accession>A0AA38HK93</accession>
<dbReference type="Gene3D" id="3.40.50.1220">
    <property type="entry name" value="TPP-binding domain"/>
    <property type="match status" value="1"/>
</dbReference>
<keyword evidence="6" id="KW-1185">Reference proteome</keyword>
<sequence>MSTKKTGAEVLVDTLINHKVEYVFTVPGAKIDKILDELNNKQDAPRVIVSRHEQNAALIAQGIGRITGEPGVVLVTSGPGVSNLATGLVTASSESDPVLAIGGSVKRQDANKKTHQSMDNVALLKPVTRYSEEVLAANSVSEVISNAYKVAKSPRKGATFVSVPQDVQLETTEFEALSPVKYEKMGHADTRNIAKLVEEIKNAKLPVLLLGMRASLDRTVKAIRELLTVVKLPVVETFQGAGIIPKHLEDTFFGRVGLFKNQPGDLLLDKADLVITVGYDPIEYDPEI</sequence>
<dbReference type="GO" id="GO:0000287">
    <property type="term" value="F:magnesium ion binding"/>
    <property type="evidence" value="ECO:0007669"/>
    <property type="project" value="InterPro"/>
</dbReference>
<reference evidence="5" key="1">
    <citation type="journal article" date="2023" name="G3 (Bethesda)">
        <title>Whole genome assemblies of Zophobas morio and Tenebrio molitor.</title>
        <authorList>
            <person name="Kaur S."/>
            <person name="Stinson S.A."/>
            <person name="diCenzo G.C."/>
        </authorList>
    </citation>
    <scope>NUCLEOTIDE SEQUENCE</scope>
    <source>
        <strain evidence="5">QUZm001</strain>
    </source>
</reference>
<evidence type="ECO:0000259" key="4">
    <source>
        <dbReference type="Pfam" id="PF02776"/>
    </source>
</evidence>
<dbReference type="AlphaFoldDB" id="A0AA38HK93"/>
<dbReference type="InterPro" id="IPR012000">
    <property type="entry name" value="Thiamin_PyroP_enz_cen_dom"/>
</dbReference>
<organism evidence="5 6">
    <name type="scientific">Zophobas morio</name>
    <dbReference type="NCBI Taxonomy" id="2755281"/>
    <lineage>
        <taxon>Eukaryota</taxon>
        <taxon>Metazoa</taxon>
        <taxon>Ecdysozoa</taxon>
        <taxon>Arthropoda</taxon>
        <taxon>Hexapoda</taxon>
        <taxon>Insecta</taxon>
        <taxon>Pterygota</taxon>
        <taxon>Neoptera</taxon>
        <taxon>Endopterygota</taxon>
        <taxon>Coleoptera</taxon>
        <taxon>Polyphaga</taxon>
        <taxon>Cucujiformia</taxon>
        <taxon>Tenebrionidae</taxon>
        <taxon>Zophobas</taxon>
    </lineage>
</organism>
<dbReference type="EMBL" id="JALNTZ010000059">
    <property type="protein sequence ID" value="KAJ3639028.1"/>
    <property type="molecule type" value="Genomic_DNA"/>
</dbReference>
<gene>
    <name evidence="5" type="ORF">Zmor_019154</name>
</gene>
<dbReference type="PANTHER" id="PTHR18968">
    <property type="entry name" value="THIAMINE PYROPHOSPHATE ENZYMES"/>
    <property type="match status" value="1"/>
</dbReference>
<evidence type="ECO:0008006" key="7">
    <source>
        <dbReference type="Google" id="ProtNLM"/>
    </source>
</evidence>
<dbReference type="InterPro" id="IPR045229">
    <property type="entry name" value="TPP_enz"/>
</dbReference>
<dbReference type="GO" id="GO:0050660">
    <property type="term" value="F:flavin adenine dinucleotide binding"/>
    <property type="evidence" value="ECO:0007669"/>
    <property type="project" value="TreeGrafter"/>
</dbReference>
<dbReference type="GO" id="GO:0009099">
    <property type="term" value="P:L-valine biosynthetic process"/>
    <property type="evidence" value="ECO:0007669"/>
    <property type="project" value="TreeGrafter"/>
</dbReference>
<proteinExistence type="inferred from homology"/>
<dbReference type="InterPro" id="IPR029035">
    <property type="entry name" value="DHS-like_NAD/FAD-binding_dom"/>
</dbReference>
<evidence type="ECO:0000313" key="5">
    <source>
        <dbReference type="EMBL" id="KAJ3639028.1"/>
    </source>
</evidence>
<dbReference type="InterPro" id="IPR012001">
    <property type="entry name" value="Thiamin_PyroP_enz_TPP-bd_dom"/>
</dbReference>
<feature type="domain" description="Thiamine pyrophosphate enzyme N-terminal TPP-binding" evidence="4">
    <location>
        <begin position="6"/>
        <end position="122"/>
    </location>
</feature>
<dbReference type="GO" id="GO:0009097">
    <property type="term" value="P:isoleucine biosynthetic process"/>
    <property type="evidence" value="ECO:0007669"/>
    <property type="project" value="TreeGrafter"/>
</dbReference>
<dbReference type="CDD" id="cd07035">
    <property type="entry name" value="TPP_PYR_POX_like"/>
    <property type="match status" value="1"/>
</dbReference>
<name>A0AA38HK93_9CUCU</name>